<evidence type="ECO:0000313" key="2">
    <source>
        <dbReference type="EMBL" id="ADF46235.1"/>
    </source>
</evidence>
<dbReference type="CAZy" id="GH118">
    <property type="family name" value="Glycoside Hydrolase Family 118"/>
</dbReference>
<reference evidence="2" key="1">
    <citation type="journal article" date="2013" name="Appl. Microbiol. Biotechnol.">
        <title>Characterization of a novel ?-agarase from an agar-degrading bacterium Catenovulum sp. X3.</title>
        <authorList>
            <person name="Xie W."/>
            <person name="Lin B."/>
            <person name="Zhou Z."/>
            <person name="Lu G."/>
            <person name="Lun J."/>
            <person name="Xia C."/>
            <person name="Li S."/>
            <person name="Hu Z."/>
        </authorList>
    </citation>
    <scope>NUCLEOTIDE SEQUENCE</scope>
    <source>
        <strain evidence="2">X3</strain>
    </source>
</reference>
<keyword evidence="1" id="KW-0732">Signal</keyword>
<feature type="chain" id="PRO_5003074155" evidence="1">
    <location>
        <begin position="29"/>
        <end position="529"/>
    </location>
</feature>
<sequence length="529" mass="56619">MKLLNKFSRAQLFGLLAGVCCSTTAVQAATFTVYNETQLNNALTSAQNNGLDTLDTIKISGTINIYGQIDIKSSVKITGAQTNRASKLTRRNTGFYNPLINVQYKNVTVENITLEGIGANTNQQLLSLAGDDTSNSALINLPATAYATNPKGFTATNVNFFDSAIGVASVGILPQDLNVSYNTFRNINRAVELLRDVDRVDDALLNNAQIKVNGNIIGLYGGKLNISNNLINAENMRLAISLDGGNDGAGFIGSGFLNPWSEKRQTYTDKPVYYSSVIGEAVINNNRIGYYQHTDGAVWTVGQTREFGIALATVANIYVVGNHVRTGLNFVTQGDGVTPVNNASFGFGSAINVEHNGENIVIQSNHIHVGAKGNGANAFTILAFNDHGAYWNLAQTSKNLTYANNVISGSGANVFYAIGYRNLNMLNNDVRNFSSSGAVFGCGGVVSPINNFLANVPGGYSNSYIEQNPATHGRLWFDAVRNNGQVVGAFTGQGSRAPRSFYYLSGDDPKNPRFGDAQVVDSVSIMGCN</sequence>
<dbReference type="AlphaFoldDB" id="D5LUQ3"/>
<proteinExistence type="predicted"/>
<dbReference type="EMBL" id="GU975829">
    <property type="protein sequence ID" value="ADF46235.1"/>
    <property type="molecule type" value="Genomic_DNA"/>
</dbReference>
<feature type="signal peptide" evidence="1">
    <location>
        <begin position="1"/>
        <end position="28"/>
    </location>
</feature>
<protein>
    <submittedName>
        <fullName evidence="2">Beta-agarase</fullName>
    </submittedName>
</protein>
<name>D5LUQ3_9ALTE</name>
<dbReference type="SUPFAM" id="SSF51126">
    <property type="entry name" value="Pectin lyase-like"/>
    <property type="match status" value="1"/>
</dbReference>
<evidence type="ECO:0000256" key="1">
    <source>
        <dbReference type="SAM" id="SignalP"/>
    </source>
</evidence>
<accession>D5LUQ3</accession>
<dbReference type="InterPro" id="IPR011050">
    <property type="entry name" value="Pectin_lyase_fold/virulence"/>
</dbReference>
<organism evidence="2">
    <name type="scientific">Catenovulum sp. X3</name>
    <dbReference type="NCBI Taxonomy" id="756463"/>
    <lineage>
        <taxon>Bacteria</taxon>
        <taxon>Pseudomonadati</taxon>
        <taxon>Pseudomonadota</taxon>
        <taxon>Gammaproteobacteria</taxon>
        <taxon>Alteromonadales</taxon>
        <taxon>Alteromonadaceae</taxon>
        <taxon>Catenovulum</taxon>
    </lineage>
</organism>